<organism evidence="3 4">
    <name type="scientific">Elsinoe australis</name>
    <dbReference type="NCBI Taxonomy" id="40998"/>
    <lineage>
        <taxon>Eukaryota</taxon>
        <taxon>Fungi</taxon>
        <taxon>Dikarya</taxon>
        <taxon>Ascomycota</taxon>
        <taxon>Pezizomycotina</taxon>
        <taxon>Dothideomycetes</taxon>
        <taxon>Dothideomycetidae</taxon>
        <taxon>Myriangiales</taxon>
        <taxon>Elsinoaceae</taxon>
        <taxon>Elsinoe</taxon>
    </lineage>
</organism>
<feature type="compositionally biased region" description="Basic and acidic residues" evidence="1">
    <location>
        <begin position="1421"/>
        <end position="1431"/>
    </location>
</feature>
<feature type="compositionally biased region" description="Basic and acidic residues" evidence="1">
    <location>
        <begin position="158"/>
        <end position="181"/>
    </location>
</feature>
<name>A0A2P7Z2J9_9PEZI</name>
<feature type="compositionally biased region" description="Gly residues" evidence="1">
    <location>
        <begin position="1604"/>
        <end position="1616"/>
    </location>
</feature>
<feature type="compositionally biased region" description="Polar residues" evidence="1">
    <location>
        <begin position="139"/>
        <end position="154"/>
    </location>
</feature>
<evidence type="ECO:0000313" key="4">
    <source>
        <dbReference type="Proteomes" id="UP000243723"/>
    </source>
</evidence>
<dbReference type="InterPro" id="IPR029052">
    <property type="entry name" value="Metallo-depent_PP-like"/>
</dbReference>
<feature type="compositionally biased region" description="Acidic residues" evidence="1">
    <location>
        <begin position="1654"/>
        <end position="1665"/>
    </location>
</feature>
<feature type="domain" description="PhoD-like phosphatase" evidence="2">
    <location>
        <begin position="964"/>
        <end position="1125"/>
    </location>
</feature>
<feature type="compositionally biased region" description="Basic and acidic residues" evidence="1">
    <location>
        <begin position="1692"/>
        <end position="1713"/>
    </location>
</feature>
<dbReference type="InterPro" id="IPR038607">
    <property type="entry name" value="PhoD-like_sf"/>
</dbReference>
<proteinExistence type="predicted"/>
<feature type="compositionally biased region" description="Polar residues" evidence="1">
    <location>
        <begin position="437"/>
        <end position="449"/>
    </location>
</feature>
<evidence type="ECO:0000259" key="2">
    <source>
        <dbReference type="Pfam" id="PF19050"/>
    </source>
</evidence>
<feature type="compositionally biased region" description="Gly residues" evidence="1">
    <location>
        <begin position="1570"/>
        <end position="1586"/>
    </location>
</feature>
<feature type="compositionally biased region" description="Basic and acidic residues" evidence="1">
    <location>
        <begin position="1164"/>
        <end position="1175"/>
    </location>
</feature>
<dbReference type="PANTHER" id="PTHR46689">
    <property type="entry name" value="MEMBRANE PROTEIN, PUTATIVE-RELATED"/>
    <property type="match status" value="1"/>
</dbReference>
<feature type="domain" description="PhoD-like phosphatase" evidence="2">
    <location>
        <begin position="702"/>
        <end position="957"/>
    </location>
</feature>
<feature type="compositionally biased region" description="Polar residues" evidence="1">
    <location>
        <begin position="35"/>
        <end position="49"/>
    </location>
</feature>
<sequence length="1723" mass="193309">MEAHHGRRTSKGSFSERAGYNPELDYDEDLYAPTSKPTPSSARRQNTSAHRVREPQAALHVPKPRNHYAEPDSGSQEEQPCRHRRQQTTKPSMDYAEADMVGSGESNHRHRRQPTRPTVDIPNNVSAKPFSATPVSPMDRTNQVRRSSLPQRSPLQKLEGKLGDISKEEKRARMEEAEHRARQSGSRGQREQKRHLSDNYNGSEGYSPADASAQRRNMTDPSRRRHHHEEDVGHGAEQDLGMQGRTPSQKKRRSMADDGRMRFSQASEALREHNSNGSNGDSNSPDGYYEDDPVSKNHHHGTRDDYDARRKGSRRVADGQHDDCQDPASIDRSNSKRLQKKNIPAEYPTGQRQRSQIPQAQYQLQSHRMAARAGEPVTTANDDYDIIPPNEVLTHNAHGPAYEIPPQTAASRDARSRVEPDFRSHSGAGAAASQAQRTNQRVPTHSNSLQVPTRTFEEWRNAGVAKLELEDLAVDDASNRSRDNRRSSRSHASAAYDGTQGDAPGNYQPALYVKCGPLLRYKGLRRERRSRQGDVVVEREIWRGSVMLVTDDQHSSYSAPVLRLFAQPSELLTPPSNTKNLSSEYDDPIAGETKPSRTGQPLFVKPIESIPELVDLSQEEGDEGLFESYRSSSNKSRLKSKDGEKAGKFKEVKGARLHAERGLTFWRFNIEVELGVTQARIAYRINGGPATGFWVPARGSTMNIMFHSCNGFSLSVDPNSFSGPDPLWRDVLNSHAMKPYHVMLGGGDQVYNDRVMRETNLFREWLQIKNPQHKSNAEFTKEMQNELENFYLDRYCLWFSQGLFGMANSQIPMVNLWDDHDIIDGYGSYPDHFMRNKVFTGLGAVAFKYYMLFQHQSVPAETHEDEPCWILGASPGPYIHQHSRNVFMHLGRRVAFLGLDCRTERRRDEVLCQGTYDLVFNRCRAEIIKGETKHLIVMLTVPIAYPRLNFLENILTSKAMDPVKALGRAGMLGLGGFVNKFEGGAEILDDLDDHWTAKHHKQERNWFVQELQALAAEKSVRITILGGDVHLGAIGQFYTNKKLGHVAKDHDHRYMPNVVSSAIVNTPPPNMMADILNKRNKIHHLDDETDEDMIPMFEYDVDGKPRKNKTLLPRRNYCTIREYFPGSTPPHSPVHEEQPALPPRRRSRDDESRRYPPGSMLRSHSPETPEEDSRRYPPGSMPRSRSLTRDSFRPRNLLRRLSGSRSRKEKDEYENENAYEDAGPRQRRSSLGGPPRGDDNGSYFPEGLTAANTDANANPNAIRPTNMFRRRPTDLSDRQMSKRGLTDREQHDAHEEHPDDINLEYGLDICINMEVSQTDPAGITVPYRLLVPALTYAGPQDIDHTRFKTRRASLLDRFRGRGASGQKQQDDYDSYSDSQSDGSRSPSPNQGPPLPNRPSHAGRPLHPDDRLQFADQQHTNAHHDPRRDSRNPRQSLDGTAEAPPPKPARVLRKNVPPQPHAQDQPVSHAHAQTAPLPRPGEGPGDDQSIDGGYAPTEELYASPHQQGKKLGFFGSLKRRFSSRRGGGGRRGAEDDLSDDPELYNYDSDTGSEVDFTPPARPPNARPLDGAGQGHGHGHGQGQGLGRGPQYRASDELNLRNDGRVGAGQRGGQGQGHGRQRGLSTGERYYAAGNSGGGPPIGQSAGVGGGRGREEDEVSEDFDDGDSLVGQQQKGNRRGSKADRFFGVGPGGDEGRGQFDDGRQFDERFEEKPQRRGSLKFWKR</sequence>
<dbReference type="CDD" id="cd07389">
    <property type="entry name" value="MPP_PhoD"/>
    <property type="match status" value="1"/>
</dbReference>
<evidence type="ECO:0000256" key="1">
    <source>
        <dbReference type="SAM" id="MobiDB-lite"/>
    </source>
</evidence>
<feature type="compositionally biased region" description="Basic residues" evidence="1">
    <location>
        <begin position="1714"/>
        <end position="1723"/>
    </location>
</feature>
<feature type="compositionally biased region" description="Basic and acidic residues" evidence="1">
    <location>
        <begin position="302"/>
        <end position="324"/>
    </location>
</feature>
<dbReference type="PANTHER" id="PTHR46689:SF1">
    <property type="entry name" value="PHOD-LIKE PHOSPHATASE DOMAIN-CONTAINING PROTEIN"/>
    <property type="match status" value="1"/>
</dbReference>
<feature type="compositionally biased region" description="Low complexity" evidence="1">
    <location>
        <begin position="1375"/>
        <end position="1388"/>
    </location>
</feature>
<feature type="compositionally biased region" description="Polar residues" evidence="1">
    <location>
        <begin position="574"/>
        <end position="583"/>
    </location>
</feature>
<dbReference type="Gene3D" id="3.60.21.70">
    <property type="entry name" value="PhoD-like phosphatase"/>
    <property type="match status" value="1"/>
</dbReference>
<feature type="compositionally biased region" description="Basic and acidic residues" evidence="1">
    <location>
        <begin position="412"/>
        <end position="424"/>
    </location>
</feature>
<dbReference type="EMBL" id="NHZQ01000335">
    <property type="protein sequence ID" value="PSK42434.1"/>
    <property type="molecule type" value="Genomic_DNA"/>
</dbReference>
<comment type="caution">
    <text evidence="3">The sequence shown here is derived from an EMBL/GenBank/DDBJ whole genome shotgun (WGS) entry which is preliminary data.</text>
</comment>
<protein>
    <recommendedName>
        <fullName evidence="2">PhoD-like phosphatase domain-containing protein</fullName>
    </recommendedName>
</protein>
<feature type="region of interest" description="Disordered" evidence="1">
    <location>
        <begin position="1"/>
        <end position="374"/>
    </location>
</feature>
<accession>A0A2P7Z2J9</accession>
<keyword evidence="4" id="KW-1185">Reference proteome</keyword>
<feature type="region of interest" description="Disordered" evidence="1">
    <location>
        <begin position="1357"/>
        <end position="1723"/>
    </location>
</feature>
<feature type="compositionally biased region" description="Basic residues" evidence="1">
    <location>
        <begin position="1"/>
        <end position="10"/>
    </location>
</feature>
<dbReference type="SUPFAM" id="SSF56300">
    <property type="entry name" value="Metallo-dependent phosphatases"/>
    <property type="match status" value="1"/>
</dbReference>
<feature type="region of interest" description="Disordered" evidence="1">
    <location>
        <begin position="478"/>
        <end position="507"/>
    </location>
</feature>
<dbReference type="InterPro" id="IPR018946">
    <property type="entry name" value="PhoD-like_MPP"/>
</dbReference>
<dbReference type="Pfam" id="PF19050">
    <property type="entry name" value="PhoD_2"/>
    <property type="match status" value="2"/>
</dbReference>
<gene>
    <name evidence="3" type="ORF">B9Z65_4348</name>
</gene>
<dbReference type="Proteomes" id="UP000243723">
    <property type="component" value="Unassembled WGS sequence"/>
</dbReference>
<feature type="compositionally biased region" description="Gly residues" evidence="1">
    <location>
        <begin position="1633"/>
        <end position="1649"/>
    </location>
</feature>
<dbReference type="GO" id="GO:0016020">
    <property type="term" value="C:membrane"/>
    <property type="evidence" value="ECO:0007669"/>
    <property type="project" value="TreeGrafter"/>
</dbReference>
<dbReference type="OrthoDB" id="9999821at2759"/>
<feature type="compositionally biased region" description="Basic and acidic residues" evidence="1">
    <location>
        <begin position="1592"/>
        <end position="1602"/>
    </location>
</feature>
<feature type="region of interest" description="Disordered" evidence="1">
    <location>
        <begin position="625"/>
        <end position="644"/>
    </location>
</feature>
<feature type="compositionally biased region" description="Basic and acidic residues" evidence="1">
    <location>
        <begin position="217"/>
        <end position="237"/>
    </location>
</feature>
<feature type="region of interest" description="Disordered" evidence="1">
    <location>
        <begin position="1122"/>
        <end position="1300"/>
    </location>
</feature>
<feature type="compositionally biased region" description="Low complexity" evidence="1">
    <location>
        <begin position="426"/>
        <end position="436"/>
    </location>
</feature>
<feature type="region of interest" description="Disordered" evidence="1">
    <location>
        <begin position="572"/>
        <end position="602"/>
    </location>
</feature>
<feature type="compositionally biased region" description="Low complexity" evidence="1">
    <location>
        <begin position="1249"/>
        <end position="1261"/>
    </location>
</feature>
<dbReference type="InterPro" id="IPR043904">
    <property type="entry name" value="PhoD_2-like"/>
</dbReference>
<feature type="compositionally biased region" description="Basic and acidic residues" evidence="1">
    <location>
        <begin position="1271"/>
        <end position="1300"/>
    </location>
</feature>
<feature type="compositionally biased region" description="Basic and acidic residues" evidence="1">
    <location>
        <begin position="188"/>
        <end position="197"/>
    </location>
</feature>
<feature type="compositionally biased region" description="Low complexity" evidence="1">
    <location>
        <begin position="275"/>
        <end position="287"/>
    </location>
</feature>
<evidence type="ECO:0000313" key="3">
    <source>
        <dbReference type="EMBL" id="PSK42434.1"/>
    </source>
</evidence>
<dbReference type="STRING" id="40998.A0A2P7Z2J9"/>
<feature type="compositionally biased region" description="Polar residues" evidence="1">
    <location>
        <begin position="350"/>
        <end position="366"/>
    </location>
</feature>
<reference evidence="3 4" key="1">
    <citation type="submission" date="2017-05" db="EMBL/GenBank/DDBJ databases">
        <title>Draft genome sequence of Elsinoe australis.</title>
        <authorList>
            <person name="Cheng Q."/>
        </authorList>
    </citation>
    <scope>NUCLEOTIDE SEQUENCE [LARGE SCALE GENOMIC DNA]</scope>
    <source>
        <strain evidence="3 4">NL1</strain>
    </source>
</reference>
<feature type="region of interest" description="Disordered" evidence="1">
    <location>
        <begin position="395"/>
        <end position="449"/>
    </location>
</feature>